<protein>
    <submittedName>
        <fullName evidence="1">Uncharacterized protein</fullName>
    </submittedName>
</protein>
<gene>
    <name evidence="1" type="ORF">FA95DRAFT_1557521</name>
</gene>
<reference evidence="1" key="2">
    <citation type="journal article" date="2022" name="New Phytol.">
        <title>Evolutionary transition to the ectomycorrhizal habit in the genomes of a hyperdiverse lineage of mushroom-forming fungi.</title>
        <authorList>
            <person name="Looney B."/>
            <person name="Miyauchi S."/>
            <person name="Morin E."/>
            <person name="Drula E."/>
            <person name="Courty P.E."/>
            <person name="Kohler A."/>
            <person name="Kuo A."/>
            <person name="LaButti K."/>
            <person name="Pangilinan J."/>
            <person name="Lipzen A."/>
            <person name="Riley R."/>
            <person name="Andreopoulos W."/>
            <person name="He G."/>
            <person name="Johnson J."/>
            <person name="Nolan M."/>
            <person name="Tritt A."/>
            <person name="Barry K.W."/>
            <person name="Grigoriev I.V."/>
            <person name="Nagy L.G."/>
            <person name="Hibbett D."/>
            <person name="Henrissat B."/>
            <person name="Matheny P.B."/>
            <person name="Labbe J."/>
            <person name="Martin F.M."/>
        </authorList>
    </citation>
    <scope>NUCLEOTIDE SEQUENCE</scope>
    <source>
        <strain evidence="1">FP105234-sp</strain>
    </source>
</reference>
<sequence length="84" mass="9715">MSREAILPRRHLRSQRLLPKDDRMMVDRGSKTPVHLLCFRPTNAHRHGRVRLLLVVLLQNALVPVMAMAGPDRISADEGWQRKE</sequence>
<evidence type="ECO:0000313" key="1">
    <source>
        <dbReference type="EMBL" id="KAI0048794.1"/>
    </source>
</evidence>
<organism evidence="1 2">
    <name type="scientific">Auriscalpium vulgare</name>
    <dbReference type="NCBI Taxonomy" id="40419"/>
    <lineage>
        <taxon>Eukaryota</taxon>
        <taxon>Fungi</taxon>
        <taxon>Dikarya</taxon>
        <taxon>Basidiomycota</taxon>
        <taxon>Agaricomycotina</taxon>
        <taxon>Agaricomycetes</taxon>
        <taxon>Russulales</taxon>
        <taxon>Auriscalpiaceae</taxon>
        <taxon>Auriscalpium</taxon>
    </lineage>
</organism>
<dbReference type="EMBL" id="MU275881">
    <property type="protein sequence ID" value="KAI0048794.1"/>
    <property type="molecule type" value="Genomic_DNA"/>
</dbReference>
<evidence type="ECO:0000313" key="2">
    <source>
        <dbReference type="Proteomes" id="UP000814033"/>
    </source>
</evidence>
<name>A0ACB8RXP8_9AGAM</name>
<accession>A0ACB8RXP8</accession>
<dbReference type="Proteomes" id="UP000814033">
    <property type="component" value="Unassembled WGS sequence"/>
</dbReference>
<proteinExistence type="predicted"/>
<keyword evidence="2" id="KW-1185">Reference proteome</keyword>
<comment type="caution">
    <text evidence="1">The sequence shown here is derived from an EMBL/GenBank/DDBJ whole genome shotgun (WGS) entry which is preliminary data.</text>
</comment>
<reference evidence="1" key="1">
    <citation type="submission" date="2021-02" db="EMBL/GenBank/DDBJ databases">
        <authorList>
            <consortium name="DOE Joint Genome Institute"/>
            <person name="Ahrendt S."/>
            <person name="Looney B.P."/>
            <person name="Miyauchi S."/>
            <person name="Morin E."/>
            <person name="Drula E."/>
            <person name="Courty P.E."/>
            <person name="Chicoki N."/>
            <person name="Fauchery L."/>
            <person name="Kohler A."/>
            <person name="Kuo A."/>
            <person name="Labutti K."/>
            <person name="Pangilinan J."/>
            <person name="Lipzen A."/>
            <person name="Riley R."/>
            <person name="Andreopoulos W."/>
            <person name="He G."/>
            <person name="Johnson J."/>
            <person name="Barry K.W."/>
            <person name="Grigoriev I.V."/>
            <person name="Nagy L."/>
            <person name="Hibbett D."/>
            <person name="Henrissat B."/>
            <person name="Matheny P.B."/>
            <person name="Labbe J."/>
            <person name="Martin F."/>
        </authorList>
    </citation>
    <scope>NUCLEOTIDE SEQUENCE</scope>
    <source>
        <strain evidence="1">FP105234-sp</strain>
    </source>
</reference>